<dbReference type="EMBL" id="RSCL01000002">
    <property type="protein sequence ID" value="RUT08842.1"/>
    <property type="molecule type" value="Genomic_DNA"/>
</dbReference>
<reference evidence="2" key="1">
    <citation type="submission" date="2018-12" db="EMBL/GenBank/DDBJ databases">
        <authorList>
            <person name="Will S."/>
            <person name="Neumann-Schaal M."/>
            <person name="Henke P."/>
        </authorList>
    </citation>
    <scope>NUCLEOTIDE SEQUENCE</scope>
    <source>
        <strain evidence="2">PCC 7102</strain>
    </source>
</reference>
<accession>A0A3S1CJK4</accession>
<keyword evidence="1" id="KW-1133">Transmembrane helix</keyword>
<gene>
    <name evidence="2" type="ORF">DSM106972_008950</name>
</gene>
<keyword evidence="1" id="KW-0472">Membrane</keyword>
<evidence type="ECO:0000313" key="2">
    <source>
        <dbReference type="EMBL" id="RUT08842.1"/>
    </source>
</evidence>
<evidence type="ECO:0000313" key="3">
    <source>
        <dbReference type="Proteomes" id="UP000271624"/>
    </source>
</evidence>
<keyword evidence="3" id="KW-1185">Reference proteome</keyword>
<proteinExistence type="predicted"/>
<feature type="transmembrane region" description="Helical" evidence="1">
    <location>
        <begin position="6"/>
        <end position="24"/>
    </location>
</feature>
<dbReference type="Proteomes" id="UP000271624">
    <property type="component" value="Unassembled WGS sequence"/>
</dbReference>
<name>A0A3S1CJK4_9CYAN</name>
<sequence length="199" mass="22210">MYSSCNFYTRLSLGGLGAVCFAIIKIKLNILESMRLLLFSLLFSTVITGCSNVTTNEYEATALTTYTWQVKYANNLTTEPSPRLEEFATTSLLNRNGLKPPGAVTGPDDKGLWWAALPPRPTVDDIERRKDGKQASQPELLKSVKYEFKYNDGAQQRTLPTNYDVYREVVKAYPSRTPLQLTLGVADNSVEKAEPTSKN</sequence>
<protein>
    <submittedName>
        <fullName evidence="2">Uncharacterized protein</fullName>
    </submittedName>
</protein>
<evidence type="ECO:0000256" key="1">
    <source>
        <dbReference type="SAM" id="Phobius"/>
    </source>
</evidence>
<keyword evidence="1" id="KW-0812">Transmembrane</keyword>
<organism evidence="2 3">
    <name type="scientific">Dulcicalothrix desertica PCC 7102</name>
    <dbReference type="NCBI Taxonomy" id="232991"/>
    <lineage>
        <taxon>Bacteria</taxon>
        <taxon>Bacillati</taxon>
        <taxon>Cyanobacteriota</taxon>
        <taxon>Cyanophyceae</taxon>
        <taxon>Nostocales</taxon>
        <taxon>Calotrichaceae</taxon>
        <taxon>Dulcicalothrix</taxon>
    </lineage>
</organism>
<reference evidence="2" key="2">
    <citation type="journal article" date="2019" name="Genome Biol. Evol.">
        <title>Day and night: Metabolic profiles and evolutionary relationships of six axenic non-marine cyanobacteria.</title>
        <authorList>
            <person name="Will S.E."/>
            <person name="Henke P."/>
            <person name="Boedeker C."/>
            <person name="Huang S."/>
            <person name="Brinkmann H."/>
            <person name="Rohde M."/>
            <person name="Jarek M."/>
            <person name="Friedl T."/>
            <person name="Seufert S."/>
            <person name="Schumacher M."/>
            <person name="Overmann J."/>
            <person name="Neumann-Schaal M."/>
            <person name="Petersen J."/>
        </authorList>
    </citation>
    <scope>NUCLEOTIDE SEQUENCE [LARGE SCALE GENOMIC DNA]</scope>
    <source>
        <strain evidence="2">PCC 7102</strain>
    </source>
</reference>
<comment type="caution">
    <text evidence="2">The sequence shown here is derived from an EMBL/GenBank/DDBJ whole genome shotgun (WGS) entry which is preliminary data.</text>
</comment>
<dbReference type="AlphaFoldDB" id="A0A3S1CJK4"/>